<keyword evidence="13" id="KW-1185">Reference proteome</keyword>
<evidence type="ECO:0000256" key="9">
    <source>
        <dbReference type="SAM" id="MobiDB-lite"/>
    </source>
</evidence>
<dbReference type="RefSeq" id="WP_115535434.1">
    <property type="nucleotide sequence ID" value="NZ_QRGA01000011.1"/>
</dbReference>
<organism evidence="12 13">
    <name type="scientific">Trinickia dinghuensis</name>
    <dbReference type="NCBI Taxonomy" id="2291023"/>
    <lineage>
        <taxon>Bacteria</taxon>
        <taxon>Pseudomonadati</taxon>
        <taxon>Pseudomonadota</taxon>
        <taxon>Betaproteobacteria</taxon>
        <taxon>Burkholderiales</taxon>
        <taxon>Burkholderiaceae</taxon>
        <taxon>Trinickia</taxon>
    </lineage>
</organism>
<dbReference type="GO" id="GO:0030288">
    <property type="term" value="C:outer membrane-bounded periplasmic space"/>
    <property type="evidence" value="ECO:0007669"/>
    <property type="project" value="TreeGrafter"/>
</dbReference>
<keyword evidence="10" id="KW-0472">Membrane</keyword>
<dbReference type="InterPro" id="IPR001264">
    <property type="entry name" value="Glyco_trans_51"/>
</dbReference>
<dbReference type="AlphaFoldDB" id="A0A3D8JVE9"/>
<feature type="region of interest" description="Disordered" evidence="9">
    <location>
        <begin position="1025"/>
        <end position="1046"/>
    </location>
</feature>
<comment type="catalytic activity">
    <reaction evidence="8">
        <text>[GlcNAc-(1-&gt;4)-Mur2Ac(oyl-L-Ala-gamma-D-Glu-L-Lys-D-Ala-D-Ala)](n)-di-trans,octa-cis-undecaprenyl diphosphate + beta-D-GlcNAc-(1-&gt;4)-Mur2Ac(oyl-L-Ala-gamma-D-Glu-L-Lys-D-Ala-D-Ala)-di-trans,octa-cis-undecaprenyl diphosphate = [GlcNAc-(1-&gt;4)-Mur2Ac(oyl-L-Ala-gamma-D-Glu-L-Lys-D-Ala-D-Ala)](n+1)-di-trans,octa-cis-undecaprenyl diphosphate + di-trans,octa-cis-undecaprenyl diphosphate + H(+)</text>
        <dbReference type="Rhea" id="RHEA:23708"/>
        <dbReference type="Rhea" id="RHEA-COMP:9602"/>
        <dbReference type="Rhea" id="RHEA-COMP:9603"/>
        <dbReference type="ChEBI" id="CHEBI:15378"/>
        <dbReference type="ChEBI" id="CHEBI:58405"/>
        <dbReference type="ChEBI" id="CHEBI:60033"/>
        <dbReference type="ChEBI" id="CHEBI:78435"/>
        <dbReference type="EC" id="2.4.99.28"/>
    </reaction>
</comment>
<evidence type="ECO:0000256" key="3">
    <source>
        <dbReference type="ARBA" id="ARBA00022670"/>
    </source>
</evidence>
<keyword evidence="4" id="KW-0328">Glycosyltransferase</keyword>
<evidence type="ECO:0000313" key="12">
    <source>
        <dbReference type="EMBL" id="RDU97037.1"/>
    </source>
</evidence>
<evidence type="ECO:0000313" key="13">
    <source>
        <dbReference type="Proteomes" id="UP000256838"/>
    </source>
</evidence>
<evidence type="ECO:0000256" key="2">
    <source>
        <dbReference type="ARBA" id="ARBA00022645"/>
    </source>
</evidence>
<dbReference type="OrthoDB" id="8552189at2"/>
<gene>
    <name evidence="12" type="ORF">DWV00_20525</name>
</gene>
<keyword evidence="3" id="KW-0378">Hydrolase</keyword>
<evidence type="ECO:0000256" key="5">
    <source>
        <dbReference type="ARBA" id="ARBA00022679"/>
    </source>
</evidence>
<feature type="region of interest" description="Disordered" evidence="9">
    <location>
        <begin position="210"/>
        <end position="238"/>
    </location>
</feature>
<dbReference type="InterPro" id="IPR023346">
    <property type="entry name" value="Lysozyme-like_dom_sf"/>
</dbReference>
<dbReference type="Pfam" id="PF00912">
    <property type="entry name" value="Transgly"/>
    <property type="match status" value="1"/>
</dbReference>
<evidence type="ECO:0000256" key="10">
    <source>
        <dbReference type="SAM" id="Phobius"/>
    </source>
</evidence>
<dbReference type="InterPro" id="IPR012338">
    <property type="entry name" value="Beta-lactam/transpept-like"/>
</dbReference>
<evidence type="ECO:0000256" key="7">
    <source>
        <dbReference type="ARBA" id="ARBA00044770"/>
    </source>
</evidence>
<dbReference type="GO" id="GO:0006508">
    <property type="term" value="P:proteolysis"/>
    <property type="evidence" value="ECO:0007669"/>
    <property type="project" value="UniProtKB-KW"/>
</dbReference>
<dbReference type="PANTHER" id="PTHR32282">
    <property type="entry name" value="BINDING PROTEIN TRANSPEPTIDASE, PUTATIVE-RELATED"/>
    <property type="match status" value="1"/>
</dbReference>
<evidence type="ECO:0000256" key="6">
    <source>
        <dbReference type="ARBA" id="ARBA00023268"/>
    </source>
</evidence>
<evidence type="ECO:0000259" key="11">
    <source>
        <dbReference type="Pfam" id="PF00912"/>
    </source>
</evidence>
<dbReference type="EC" id="2.4.99.28" evidence="7"/>
<keyword evidence="3" id="KW-0645">Protease</keyword>
<feature type="compositionally biased region" description="Polar residues" evidence="9">
    <location>
        <begin position="210"/>
        <end position="223"/>
    </location>
</feature>
<dbReference type="Proteomes" id="UP000256838">
    <property type="component" value="Unassembled WGS sequence"/>
</dbReference>
<dbReference type="InterPro" id="IPR036950">
    <property type="entry name" value="PBP_transglycosylase"/>
</dbReference>
<evidence type="ECO:0000256" key="4">
    <source>
        <dbReference type="ARBA" id="ARBA00022676"/>
    </source>
</evidence>
<dbReference type="EMBL" id="QRGA01000011">
    <property type="protein sequence ID" value="RDU97037.1"/>
    <property type="molecule type" value="Genomic_DNA"/>
</dbReference>
<dbReference type="SUPFAM" id="SSF56601">
    <property type="entry name" value="beta-lactamase/transpeptidase-like"/>
    <property type="match status" value="2"/>
</dbReference>
<name>A0A3D8JVE9_9BURK</name>
<keyword evidence="10" id="KW-1133">Transmembrane helix</keyword>
<dbReference type="PANTHER" id="PTHR32282:SF24">
    <property type="entry name" value="GLYCOSYL TRANSFERASE FAMILY 51 DOMAIN-CONTAINING PROTEIN"/>
    <property type="match status" value="1"/>
</dbReference>
<dbReference type="Gene3D" id="3.40.710.10">
    <property type="entry name" value="DD-peptidase/beta-lactamase superfamily"/>
    <property type="match status" value="1"/>
</dbReference>
<keyword evidence="10" id="KW-0812">Transmembrane</keyword>
<comment type="caution">
    <text evidence="12">The sequence shown here is derived from an EMBL/GenBank/DDBJ whole genome shotgun (WGS) entry which is preliminary data.</text>
</comment>
<evidence type="ECO:0000256" key="1">
    <source>
        <dbReference type="ARBA" id="ARBA00004752"/>
    </source>
</evidence>
<dbReference type="Gene3D" id="1.10.3810.10">
    <property type="entry name" value="Biosynthetic peptidoglycan transglycosylase-like"/>
    <property type="match status" value="1"/>
</dbReference>
<sequence>MNRPLARLPLRYISTMSPGLRWKWLTFVGLAALVGLLAYFVSLEMQTSRLQARYFARIGRQVSFSVQPGPSSDIRFPSPGGPYDLQFGYARLPDFEARLRARGYIVTSQARDSSMMTSLADRGLFIPYAEKDQAGLRLFDAQGVPLFSARYPALAYTDYDSIPPIVVSALTFIEDRYLLDSSEPERNPAIDWGRFARAVSDQALRFVNRHQSTPGGSTLATQTEKFRHSPGGRTATPPEKLRQIASASVRAYLGGENTMAARRNIVVHYLNTVPLAASPGVGEVQGLGDGLTAWYGRDFTDVNRLLSQITAETGNGPVAPDVLADEALAFKQALSLLIAQRAPSYYLVRNRAALDRLTDSYIRVLAANGIVSAPLRDAALQASLASDSHQHKPPQPPASYVARKAVTLVRSRLQQALGVNGFYDLDRLDLTVHSTLDDAVEQAVAAQLEAAGTIDGAKAAGLYGYEMLRPGDDPSKISFSFALFEHEKSGHDVVRVQTDSVNQPFDINGGARLNLGSTAKLRTLITYLQIVSTLHARYASLSTAELKHVQLDPLDGLSRWAVDYLSHTNDRSLPPMLEAAVERKYSASPGETFYTGGGAQSFSNFEKSDNGRILTVREAFQHSVNLVFVRLMRDIVHYEMVQTSGPSAHWFDDPAVRHRYLVQFADQESLVYLHRFYRKYHGKNADEALDLLIADMRKSPPKLATALRSVAPDEPFPWFAQRMRAALKKTPSASISDDDLEKLYEKYAIDKFNLNDRGYISGVHPIALWMLEYLRQHPNATEDELRKASRNARMTSYAWLFKTHHHLTQDRRIRHMVELQAYDAIGKSWRALGYPFETITPSYAAAIGASGDRPDALAHLIGIIANDGKTHRAESIDTLTFAAGTPFETHFGRAPSPGHQAISPEIVTVARSLLRDVVLGGTGARLSTGLPLGDGRTLEVYGKTGTGDQRYNVYARGRGLIESRKVNRTAVFVFVIGNRFYGTLTAYAHEPYAARYDYTSAMAVQLLKTLGPSLAPVLEANDTQAQAAASRTDAQSASPVDTTPAF</sequence>
<reference evidence="12 13" key="1">
    <citation type="submission" date="2018-08" db="EMBL/GenBank/DDBJ databases">
        <title>Paraburkholderia sp. DHOM06 isolated from forest soil.</title>
        <authorList>
            <person name="Gao Z.-H."/>
            <person name="Qiu L.-H."/>
        </authorList>
    </citation>
    <scope>NUCLEOTIDE SEQUENCE [LARGE SCALE GENOMIC DNA]</scope>
    <source>
        <strain evidence="12 13">DHOM06</strain>
    </source>
</reference>
<dbReference type="GO" id="GO:0004180">
    <property type="term" value="F:carboxypeptidase activity"/>
    <property type="evidence" value="ECO:0007669"/>
    <property type="project" value="UniProtKB-KW"/>
</dbReference>
<proteinExistence type="predicted"/>
<keyword evidence="6" id="KW-0511">Multifunctional enzyme</keyword>
<keyword evidence="5 12" id="KW-0808">Transferase</keyword>
<keyword evidence="2" id="KW-0121">Carboxypeptidase</keyword>
<dbReference type="GO" id="GO:0008955">
    <property type="term" value="F:peptidoglycan glycosyltransferase activity"/>
    <property type="evidence" value="ECO:0007669"/>
    <property type="project" value="UniProtKB-EC"/>
</dbReference>
<dbReference type="InterPro" id="IPR050396">
    <property type="entry name" value="Glycosyltr_51/Transpeptidase"/>
</dbReference>
<evidence type="ECO:0000256" key="8">
    <source>
        <dbReference type="ARBA" id="ARBA00049902"/>
    </source>
</evidence>
<feature type="transmembrane region" description="Helical" evidence="10">
    <location>
        <begin position="21"/>
        <end position="41"/>
    </location>
</feature>
<dbReference type="GO" id="GO:0009252">
    <property type="term" value="P:peptidoglycan biosynthetic process"/>
    <property type="evidence" value="ECO:0007669"/>
    <property type="project" value="TreeGrafter"/>
</dbReference>
<comment type="pathway">
    <text evidence="1">Cell wall biogenesis; peptidoglycan biosynthesis.</text>
</comment>
<protein>
    <recommendedName>
        <fullName evidence="7">peptidoglycan glycosyltransferase</fullName>
        <ecNumber evidence="7">2.4.99.28</ecNumber>
    </recommendedName>
</protein>
<feature type="domain" description="Glycosyl transferase family 51" evidence="11">
    <location>
        <begin position="155"/>
        <end position="350"/>
    </location>
</feature>
<accession>A0A3D8JVE9</accession>
<dbReference type="SUPFAM" id="SSF53955">
    <property type="entry name" value="Lysozyme-like"/>
    <property type="match status" value="1"/>
</dbReference>